<organism evidence="2 3">
    <name type="scientific">Gadus morhua</name>
    <name type="common">Atlantic cod</name>
    <dbReference type="NCBI Taxonomy" id="8049"/>
    <lineage>
        <taxon>Eukaryota</taxon>
        <taxon>Metazoa</taxon>
        <taxon>Chordata</taxon>
        <taxon>Craniata</taxon>
        <taxon>Vertebrata</taxon>
        <taxon>Euteleostomi</taxon>
        <taxon>Actinopterygii</taxon>
        <taxon>Neopterygii</taxon>
        <taxon>Teleostei</taxon>
        <taxon>Neoteleostei</taxon>
        <taxon>Acanthomorphata</taxon>
        <taxon>Zeiogadaria</taxon>
        <taxon>Gadariae</taxon>
        <taxon>Gadiformes</taxon>
        <taxon>Gadoidei</taxon>
        <taxon>Gadidae</taxon>
        <taxon>Gadus</taxon>
    </lineage>
</organism>
<keyword evidence="3" id="KW-1185">Reference proteome</keyword>
<keyword evidence="1" id="KW-0812">Transmembrane</keyword>
<name>A0A8C5CCY9_GADMO</name>
<reference evidence="2" key="2">
    <citation type="submission" date="2025-09" db="UniProtKB">
        <authorList>
            <consortium name="Ensembl"/>
        </authorList>
    </citation>
    <scope>IDENTIFICATION</scope>
</reference>
<evidence type="ECO:0000313" key="2">
    <source>
        <dbReference type="Ensembl" id="ENSGMOP00000058887.1"/>
    </source>
</evidence>
<dbReference type="OMA" id="DIGCQPL"/>
<sequence length="88" mass="9788">MHSDRLADDETILNQLPDLLTWKLKLTGVGVGNLIGLVGVQPYLLLATAQNARGKPLLEPEHAERQSTALGLWIKYNPNCRTKTQLQK</sequence>
<protein>
    <submittedName>
        <fullName evidence="2">Uncharacterized protein</fullName>
    </submittedName>
</protein>
<evidence type="ECO:0000256" key="1">
    <source>
        <dbReference type="SAM" id="Phobius"/>
    </source>
</evidence>
<dbReference type="Proteomes" id="UP000694546">
    <property type="component" value="Chromosome 2"/>
</dbReference>
<proteinExistence type="predicted"/>
<keyword evidence="1" id="KW-1133">Transmembrane helix</keyword>
<reference evidence="2" key="1">
    <citation type="submission" date="2025-08" db="UniProtKB">
        <authorList>
            <consortium name="Ensembl"/>
        </authorList>
    </citation>
    <scope>IDENTIFICATION</scope>
</reference>
<keyword evidence="1" id="KW-0472">Membrane</keyword>
<dbReference type="Ensembl" id="ENSGMOT00000064084.1">
    <property type="protein sequence ID" value="ENSGMOP00000058887.1"/>
    <property type="gene ID" value="ENSGMOG00000023124.1"/>
</dbReference>
<accession>A0A8C5CCY9</accession>
<feature type="transmembrane region" description="Helical" evidence="1">
    <location>
        <begin position="26"/>
        <end position="46"/>
    </location>
</feature>
<evidence type="ECO:0000313" key="3">
    <source>
        <dbReference type="Proteomes" id="UP000694546"/>
    </source>
</evidence>
<dbReference type="GeneTree" id="ENSGT01120000272591"/>
<dbReference type="AlphaFoldDB" id="A0A8C5CCY9"/>